<organism evidence="1 2">
    <name type="scientific">Salinadaptatus halalkaliphilus</name>
    <dbReference type="NCBI Taxonomy" id="2419781"/>
    <lineage>
        <taxon>Archaea</taxon>
        <taxon>Methanobacteriati</taxon>
        <taxon>Methanobacteriota</taxon>
        <taxon>Stenosarchaea group</taxon>
        <taxon>Halobacteria</taxon>
        <taxon>Halobacteriales</taxon>
        <taxon>Natrialbaceae</taxon>
        <taxon>Salinadaptatus</taxon>
    </lineage>
</organism>
<protein>
    <submittedName>
        <fullName evidence="1">Uncharacterized protein</fullName>
    </submittedName>
</protein>
<sequence>MSELTLVAFDIETTGFTVDDEVTVAGFALPLGVRIFVQTNGRDIEGVSEVVQDRTECHVQLSTHASERALLEAVGEFSSDRLAGDDVLLAAFNGETWRSGFDLPFLRTRLTRTDVAWPFDELPYTDLLPLLTKRFNTTVGEDECRDLVGVYDLLCGGSAGELDPFAESSEAVSAFETGEFTPLVFHNAADVLRTRELGLLAERYCSKSDFKLKSLTSTRYG</sequence>
<dbReference type="Gene3D" id="3.30.420.10">
    <property type="entry name" value="Ribonuclease H-like superfamily/Ribonuclease H"/>
    <property type="match status" value="1"/>
</dbReference>
<evidence type="ECO:0000313" key="1">
    <source>
        <dbReference type="EMBL" id="THE64277.1"/>
    </source>
</evidence>
<dbReference type="EMBL" id="RBZW01000035">
    <property type="protein sequence ID" value="THE64277.1"/>
    <property type="molecule type" value="Genomic_DNA"/>
</dbReference>
<dbReference type="RefSeq" id="WP_141465246.1">
    <property type="nucleotide sequence ID" value="NZ_RBZW01000035.1"/>
</dbReference>
<evidence type="ECO:0000313" key="2">
    <source>
        <dbReference type="Proteomes" id="UP000318864"/>
    </source>
</evidence>
<accession>A0A4V3VL57</accession>
<dbReference type="OrthoDB" id="318070at2157"/>
<dbReference type="InterPro" id="IPR036397">
    <property type="entry name" value="RNaseH_sf"/>
</dbReference>
<reference evidence="1 2" key="1">
    <citation type="submission" date="2018-10" db="EMBL/GenBank/DDBJ databases">
        <title>Natronolimnobius sp. XQ-INN 246 isolated from Inner Mongolia Autonomous Region of China.</title>
        <authorList>
            <person name="Xue Q."/>
        </authorList>
    </citation>
    <scope>NUCLEOTIDE SEQUENCE [LARGE SCALE GENOMIC DNA]</scope>
    <source>
        <strain evidence="1 2">XQ-INN 246</strain>
    </source>
</reference>
<keyword evidence="2" id="KW-1185">Reference proteome</keyword>
<dbReference type="Proteomes" id="UP000318864">
    <property type="component" value="Unassembled WGS sequence"/>
</dbReference>
<name>A0A4V3VL57_9EURY</name>
<dbReference type="GO" id="GO:0003676">
    <property type="term" value="F:nucleic acid binding"/>
    <property type="evidence" value="ECO:0007669"/>
    <property type="project" value="InterPro"/>
</dbReference>
<dbReference type="SUPFAM" id="SSF53098">
    <property type="entry name" value="Ribonuclease H-like"/>
    <property type="match status" value="1"/>
</dbReference>
<dbReference type="InterPro" id="IPR012337">
    <property type="entry name" value="RNaseH-like_sf"/>
</dbReference>
<proteinExistence type="predicted"/>
<dbReference type="AlphaFoldDB" id="A0A4V3VL57"/>
<gene>
    <name evidence="1" type="ORF">D8Y22_13680</name>
</gene>
<comment type="caution">
    <text evidence="1">The sequence shown here is derived from an EMBL/GenBank/DDBJ whole genome shotgun (WGS) entry which is preliminary data.</text>
</comment>